<dbReference type="InterPro" id="IPR005561">
    <property type="entry name" value="ANTAR"/>
</dbReference>
<accession>A0ABV9V007</accession>
<dbReference type="Gene3D" id="3.30.450.40">
    <property type="match status" value="1"/>
</dbReference>
<evidence type="ECO:0000259" key="4">
    <source>
        <dbReference type="PROSITE" id="PS50921"/>
    </source>
</evidence>
<feature type="region of interest" description="Disordered" evidence="3">
    <location>
        <begin position="236"/>
        <end position="276"/>
    </location>
</feature>
<evidence type="ECO:0000313" key="5">
    <source>
        <dbReference type="EMBL" id="MFC4962038.1"/>
    </source>
</evidence>
<evidence type="ECO:0000313" key="6">
    <source>
        <dbReference type="Proteomes" id="UP001595834"/>
    </source>
</evidence>
<name>A0ABV9V007_9ACTN</name>
<dbReference type="EMBL" id="JBHSIZ010000054">
    <property type="protein sequence ID" value="MFC4962038.1"/>
    <property type="molecule type" value="Genomic_DNA"/>
</dbReference>
<keyword evidence="6" id="KW-1185">Reference proteome</keyword>
<feature type="domain" description="ANTAR" evidence="4">
    <location>
        <begin position="171"/>
        <end position="232"/>
    </location>
</feature>
<evidence type="ECO:0000256" key="2">
    <source>
        <dbReference type="ARBA" id="ARBA00023163"/>
    </source>
</evidence>
<evidence type="ECO:0000256" key="1">
    <source>
        <dbReference type="ARBA" id="ARBA00023015"/>
    </source>
</evidence>
<dbReference type="InterPro" id="IPR029016">
    <property type="entry name" value="GAF-like_dom_sf"/>
</dbReference>
<evidence type="ECO:0000256" key="3">
    <source>
        <dbReference type="SAM" id="MobiDB-lite"/>
    </source>
</evidence>
<dbReference type="PIRSF" id="PIRSF036625">
    <property type="entry name" value="GAF_ANTAR"/>
    <property type="match status" value="1"/>
</dbReference>
<dbReference type="InterPro" id="IPR036388">
    <property type="entry name" value="WH-like_DNA-bd_sf"/>
</dbReference>
<dbReference type="InterPro" id="IPR011006">
    <property type="entry name" value="CheY-like_superfamily"/>
</dbReference>
<dbReference type="RefSeq" id="WP_344374638.1">
    <property type="nucleotide sequence ID" value="NZ_BAAASQ010000009.1"/>
</dbReference>
<dbReference type="SMART" id="SM01012">
    <property type="entry name" value="ANTAR"/>
    <property type="match status" value="1"/>
</dbReference>
<dbReference type="SUPFAM" id="SSF55781">
    <property type="entry name" value="GAF domain-like"/>
    <property type="match status" value="1"/>
</dbReference>
<organism evidence="5 6">
    <name type="scientific">Streptomyces mauvecolor</name>
    <dbReference type="NCBI Taxonomy" id="58345"/>
    <lineage>
        <taxon>Bacteria</taxon>
        <taxon>Bacillati</taxon>
        <taxon>Actinomycetota</taxon>
        <taxon>Actinomycetes</taxon>
        <taxon>Kitasatosporales</taxon>
        <taxon>Streptomycetaceae</taxon>
        <taxon>Streptomyces</taxon>
    </lineage>
</organism>
<dbReference type="PROSITE" id="PS50921">
    <property type="entry name" value="ANTAR"/>
    <property type="match status" value="1"/>
</dbReference>
<dbReference type="SUPFAM" id="SSF52172">
    <property type="entry name" value="CheY-like"/>
    <property type="match status" value="1"/>
</dbReference>
<sequence>MPTPDQRLADTFVMLAQARGDAFDTTDFLTMLAHRSVELLGAGAAGAVLVATDAHKAVRAGASDPGVERLELDAVDWQEGPGHDCRRAGEPLPDTALEGTRARLRWPQYSVRAQTLGFAGVAALPLRWHDELVGALVLLRVKSIPLSADALALGRSLADAATVALVRERELARSRTLSAQLEHALTSRIVIEQAKGILATRMGLPMDTVFDLLRRYTRSRHLRIAEVARDVIEGRPIPDWPDPWRPQATSSDPSAARPGSAGLALPERPTGAAHDG</sequence>
<reference evidence="6" key="1">
    <citation type="journal article" date="2019" name="Int. J. Syst. Evol. Microbiol.">
        <title>The Global Catalogue of Microorganisms (GCM) 10K type strain sequencing project: providing services to taxonomists for standard genome sequencing and annotation.</title>
        <authorList>
            <consortium name="The Broad Institute Genomics Platform"/>
            <consortium name="The Broad Institute Genome Sequencing Center for Infectious Disease"/>
            <person name="Wu L."/>
            <person name="Ma J."/>
        </authorList>
    </citation>
    <scope>NUCLEOTIDE SEQUENCE [LARGE SCALE GENOMIC DNA]</scope>
    <source>
        <strain evidence="6">CCM 7224</strain>
    </source>
</reference>
<proteinExistence type="predicted"/>
<comment type="caution">
    <text evidence="5">The sequence shown here is derived from an EMBL/GenBank/DDBJ whole genome shotgun (WGS) entry which is preliminary data.</text>
</comment>
<gene>
    <name evidence="5" type="ORF">ACFPFX_37735</name>
</gene>
<dbReference type="InterPro" id="IPR012074">
    <property type="entry name" value="GAF_ANTAR"/>
</dbReference>
<keyword evidence="1" id="KW-0805">Transcription regulation</keyword>
<dbReference type="Pfam" id="PF03861">
    <property type="entry name" value="ANTAR"/>
    <property type="match status" value="1"/>
</dbReference>
<dbReference type="Gene3D" id="1.10.10.10">
    <property type="entry name" value="Winged helix-like DNA-binding domain superfamily/Winged helix DNA-binding domain"/>
    <property type="match status" value="1"/>
</dbReference>
<protein>
    <submittedName>
        <fullName evidence="5">GAF and ANTAR domain-containing protein</fullName>
    </submittedName>
</protein>
<keyword evidence="2" id="KW-0804">Transcription</keyword>
<dbReference type="Proteomes" id="UP001595834">
    <property type="component" value="Unassembled WGS sequence"/>
</dbReference>